<keyword evidence="11" id="KW-1185">Reference proteome</keyword>
<dbReference type="InterPro" id="IPR001461">
    <property type="entry name" value="Aspartic_peptidase_A1"/>
</dbReference>
<dbReference type="PANTHER" id="PTHR47966">
    <property type="entry name" value="BETA-SITE APP-CLEAVING ENZYME, ISOFORM A-RELATED"/>
    <property type="match status" value="1"/>
</dbReference>
<reference evidence="10" key="1">
    <citation type="submission" date="2020-11" db="EMBL/GenBank/DDBJ databases">
        <authorList>
            <consortium name="DOE Joint Genome Institute"/>
            <person name="Ahrendt S."/>
            <person name="Riley R."/>
            <person name="Andreopoulos W."/>
            <person name="Labutti K."/>
            <person name="Pangilinan J."/>
            <person name="Ruiz-Duenas F.J."/>
            <person name="Barrasa J.M."/>
            <person name="Sanchez-Garcia M."/>
            <person name="Camarero S."/>
            <person name="Miyauchi S."/>
            <person name="Serrano A."/>
            <person name="Linde D."/>
            <person name="Babiker R."/>
            <person name="Drula E."/>
            <person name="Ayuso-Fernandez I."/>
            <person name="Pacheco R."/>
            <person name="Padilla G."/>
            <person name="Ferreira P."/>
            <person name="Barriuso J."/>
            <person name="Kellner H."/>
            <person name="Castanera R."/>
            <person name="Alfaro M."/>
            <person name="Ramirez L."/>
            <person name="Pisabarro A.G."/>
            <person name="Kuo A."/>
            <person name="Tritt A."/>
            <person name="Lipzen A."/>
            <person name="He G."/>
            <person name="Yan M."/>
            <person name="Ng V."/>
            <person name="Cullen D."/>
            <person name="Martin F."/>
            <person name="Rosso M.-N."/>
            <person name="Henrissat B."/>
            <person name="Hibbett D."/>
            <person name="Martinez A.T."/>
            <person name="Grigoriev I.V."/>
        </authorList>
    </citation>
    <scope>NUCLEOTIDE SEQUENCE</scope>
    <source>
        <strain evidence="10">CIRM-BRFM 674</strain>
    </source>
</reference>
<dbReference type="EMBL" id="MU155168">
    <property type="protein sequence ID" value="KAF9482266.1"/>
    <property type="molecule type" value="Genomic_DNA"/>
</dbReference>
<evidence type="ECO:0000256" key="1">
    <source>
        <dbReference type="ARBA" id="ARBA00007447"/>
    </source>
</evidence>
<evidence type="ECO:0000256" key="7">
    <source>
        <dbReference type="SAM" id="MobiDB-lite"/>
    </source>
</evidence>
<keyword evidence="2 6" id="KW-0645">Protease</keyword>
<sequence>MAPLALALPFLFLPTLALGVADPIHVPLTRRGAHKKLDVNKEANKLRTKYGFSTAPVTPRRTGIGRRASAAGIAITNQDDDASYFGSISIGTPSQTFGVILDTGSSDLWLAGTSCTRCDRQTPLFQSAQSSTFQTGTATSTNTNSNAAPVLGQQVEIQYGSGAVAGQLSSDTVSMGGFTVSDQKFLNVDQLTSGLLDGSVSGIMGLAFDTIASTGATPFWQTLASNGQLSSPEMSFWLARSSDAQTQDVPGGVFTLGGTNSSLFSGNIEFLDLTGTPSFWLLSMSNITVNGKSVQISTGNAAVSAIDTGTTLIGGPTADVAAIKAAVGGSDSPSSSGFFNFPCTTELQVSLSFGGSLWPINSADMNIGQEPNDPSLCIAAIFDLSQGTNIDANSNNPNWVVGDTFLKNVYSVFRSSPASVGFAQLSTAAGGSGAGPSPQPSGATSASLTSPSSSGSAVVGTPSGSGSSTDTSGNTTSGAVSIGASAALVFGSVLSALFATNL</sequence>
<comment type="caution">
    <text evidence="10">The sequence shown here is derived from an EMBL/GenBank/DDBJ whole genome shotgun (WGS) entry which is preliminary data.</text>
</comment>
<comment type="similarity">
    <text evidence="1 6">Belongs to the peptidase A1 family.</text>
</comment>
<dbReference type="GO" id="GO:0006508">
    <property type="term" value="P:proteolysis"/>
    <property type="evidence" value="ECO:0007669"/>
    <property type="project" value="UniProtKB-KW"/>
</dbReference>
<dbReference type="InterPro" id="IPR033121">
    <property type="entry name" value="PEPTIDASE_A1"/>
</dbReference>
<name>A0A9P5ZA70_9AGAR</name>
<evidence type="ECO:0000256" key="5">
    <source>
        <dbReference type="PIRSR" id="PIRSR601461-1"/>
    </source>
</evidence>
<dbReference type="PROSITE" id="PS51767">
    <property type="entry name" value="PEPTIDASE_A1"/>
    <property type="match status" value="1"/>
</dbReference>
<evidence type="ECO:0000256" key="2">
    <source>
        <dbReference type="ARBA" id="ARBA00022670"/>
    </source>
</evidence>
<dbReference type="Gene3D" id="2.40.70.10">
    <property type="entry name" value="Acid Proteases"/>
    <property type="match status" value="2"/>
</dbReference>
<protein>
    <submittedName>
        <fullName evidence="10">Acid protease</fullName>
    </submittedName>
</protein>
<accession>A0A9P5ZA70</accession>
<dbReference type="Pfam" id="PF00026">
    <property type="entry name" value="Asp"/>
    <property type="match status" value="1"/>
</dbReference>
<dbReference type="CDD" id="cd05471">
    <property type="entry name" value="pepsin_like"/>
    <property type="match status" value="1"/>
</dbReference>
<evidence type="ECO:0000256" key="6">
    <source>
        <dbReference type="RuleBase" id="RU000454"/>
    </source>
</evidence>
<keyword evidence="3 6" id="KW-0064">Aspartyl protease</keyword>
<evidence type="ECO:0000256" key="4">
    <source>
        <dbReference type="ARBA" id="ARBA00022801"/>
    </source>
</evidence>
<dbReference type="InterPro" id="IPR001969">
    <property type="entry name" value="Aspartic_peptidase_AS"/>
</dbReference>
<feature type="chain" id="PRO_5040469020" evidence="8">
    <location>
        <begin position="20"/>
        <end position="502"/>
    </location>
</feature>
<dbReference type="PANTHER" id="PTHR47966:SF51">
    <property type="entry name" value="BETA-SITE APP-CLEAVING ENZYME, ISOFORM A-RELATED"/>
    <property type="match status" value="1"/>
</dbReference>
<feature type="compositionally biased region" description="Low complexity" evidence="7">
    <location>
        <begin position="440"/>
        <end position="475"/>
    </location>
</feature>
<dbReference type="OrthoDB" id="771136at2759"/>
<evidence type="ECO:0000256" key="3">
    <source>
        <dbReference type="ARBA" id="ARBA00022750"/>
    </source>
</evidence>
<evidence type="ECO:0000256" key="8">
    <source>
        <dbReference type="SAM" id="SignalP"/>
    </source>
</evidence>
<dbReference type="GO" id="GO:0004190">
    <property type="term" value="F:aspartic-type endopeptidase activity"/>
    <property type="evidence" value="ECO:0007669"/>
    <property type="project" value="UniProtKB-KW"/>
</dbReference>
<keyword evidence="4 6" id="KW-0378">Hydrolase</keyword>
<proteinExistence type="inferred from homology"/>
<feature type="active site" evidence="5">
    <location>
        <position position="102"/>
    </location>
</feature>
<dbReference type="Proteomes" id="UP000807469">
    <property type="component" value="Unassembled WGS sequence"/>
</dbReference>
<dbReference type="AlphaFoldDB" id="A0A9P5ZA70"/>
<feature type="region of interest" description="Disordered" evidence="7">
    <location>
        <begin position="429"/>
        <end position="475"/>
    </location>
</feature>
<dbReference type="SUPFAM" id="SSF50630">
    <property type="entry name" value="Acid proteases"/>
    <property type="match status" value="1"/>
</dbReference>
<feature type="domain" description="Peptidase A1" evidence="9">
    <location>
        <begin position="84"/>
        <end position="423"/>
    </location>
</feature>
<keyword evidence="8" id="KW-0732">Signal</keyword>
<dbReference type="FunFam" id="2.40.70.10:FF:000115">
    <property type="entry name" value="Lysosomal aspartic protease"/>
    <property type="match status" value="1"/>
</dbReference>
<evidence type="ECO:0000313" key="11">
    <source>
        <dbReference type="Proteomes" id="UP000807469"/>
    </source>
</evidence>
<feature type="signal peptide" evidence="8">
    <location>
        <begin position="1"/>
        <end position="19"/>
    </location>
</feature>
<evidence type="ECO:0000313" key="10">
    <source>
        <dbReference type="EMBL" id="KAF9482266.1"/>
    </source>
</evidence>
<evidence type="ECO:0000259" key="9">
    <source>
        <dbReference type="PROSITE" id="PS51767"/>
    </source>
</evidence>
<dbReference type="InterPro" id="IPR021109">
    <property type="entry name" value="Peptidase_aspartic_dom_sf"/>
</dbReference>
<dbReference type="PROSITE" id="PS00141">
    <property type="entry name" value="ASP_PROTEASE"/>
    <property type="match status" value="1"/>
</dbReference>
<dbReference type="PRINTS" id="PR00792">
    <property type="entry name" value="PEPSIN"/>
</dbReference>
<feature type="active site" evidence="5">
    <location>
        <position position="307"/>
    </location>
</feature>
<gene>
    <name evidence="10" type="ORF">BDN70DRAFT_930238</name>
</gene>
<organism evidence="10 11">
    <name type="scientific">Pholiota conissans</name>
    <dbReference type="NCBI Taxonomy" id="109636"/>
    <lineage>
        <taxon>Eukaryota</taxon>
        <taxon>Fungi</taxon>
        <taxon>Dikarya</taxon>
        <taxon>Basidiomycota</taxon>
        <taxon>Agaricomycotina</taxon>
        <taxon>Agaricomycetes</taxon>
        <taxon>Agaricomycetidae</taxon>
        <taxon>Agaricales</taxon>
        <taxon>Agaricineae</taxon>
        <taxon>Strophariaceae</taxon>
        <taxon>Pholiota</taxon>
    </lineage>
</organism>
<dbReference type="InterPro" id="IPR034164">
    <property type="entry name" value="Pepsin-like_dom"/>
</dbReference>